<dbReference type="InterPro" id="IPR023780">
    <property type="entry name" value="Chromo_domain"/>
</dbReference>
<keyword evidence="4" id="KW-1185">Reference proteome</keyword>
<evidence type="ECO:0000313" key="3">
    <source>
        <dbReference type="EMBL" id="GMF50673.1"/>
    </source>
</evidence>
<dbReference type="SMART" id="SM00298">
    <property type="entry name" value="CHROMO"/>
    <property type="match status" value="1"/>
</dbReference>
<feature type="domain" description="Chromo" evidence="2">
    <location>
        <begin position="254"/>
        <end position="286"/>
    </location>
</feature>
<organism evidence="3 4">
    <name type="scientific">Phytophthora fragariaefolia</name>
    <dbReference type="NCBI Taxonomy" id="1490495"/>
    <lineage>
        <taxon>Eukaryota</taxon>
        <taxon>Sar</taxon>
        <taxon>Stramenopiles</taxon>
        <taxon>Oomycota</taxon>
        <taxon>Peronosporomycetes</taxon>
        <taxon>Peronosporales</taxon>
        <taxon>Peronosporaceae</taxon>
        <taxon>Phytophthora</taxon>
    </lineage>
</organism>
<name>A0A9W6XZ06_9STRA</name>
<dbReference type="InterPro" id="IPR056924">
    <property type="entry name" value="SH3_Tf2-1"/>
</dbReference>
<dbReference type="OrthoDB" id="2630497at2759"/>
<dbReference type="Gene3D" id="2.40.50.40">
    <property type="match status" value="1"/>
</dbReference>
<proteinExistence type="predicted"/>
<protein>
    <submittedName>
        <fullName evidence="3">Unnamed protein product</fullName>
    </submittedName>
</protein>
<dbReference type="PROSITE" id="PS50013">
    <property type="entry name" value="CHROMO_2"/>
    <property type="match status" value="1"/>
</dbReference>
<feature type="region of interest" description="Disordered" evidence="1">
    <location>
        <begin position="102"/>
        <end position="246"/>
    </location>
</feature>
<accession>A0A9W6XZ06</accession>
<feature type="compositionally biased region" description="Basic and acidic residues" evidence="1">
    <location>
        <begin position="119"/>
        <end position="135"/>
    </location>
</feature>
<dbReference type="CDD" id="cd00024">
    <property type="entry name" value="CD_CSD"/>
    <property type="match status" value="1"/>
</dbReference>
<dbReference type="Pfam" id="PF00385">
    <property type="entry name" value="Chromo"/>
    <property type="match status" value="1"/>
</dbReference>
<sequence length="304" mass="33324">MAESQDKQKEHADAKGRSNVNCYEVGDLVLLNAKNLPTYAVSAVFKTKLRPRIIGPFKVVTKKGQAYTLNLPKKMRTHPVFYVGLFKPYLDPARVRFGDLGSRASPMHLEPESSSQQEVPRRQSPDSGPAERRAGEPAGQSDRGAQPAFAASPHRDGQSLANTAASAEERPPGHQDHGCDATVRGELGPSPDAGAANQYHHRSDRRAGQRLGRATVVASGSARAPPPRPTSGEASAAARRPPPALLDEQGHRHFHVERILAKRQCSGHNQYLVKWRGYPHSENSWEFEVPPDRIALASWTLLIR</sequence>
<feature type="compositionally biased region" description="Basic and acidic residues" evidence="1">
    <location>
        <begin position="167"/>
        <end position="179"/>
    </location>
</feature>
<dbReference type="InterPro" id="IPR000953">
    <property type="entry name" value="Chromo/chromo_shadow_dom"/>
</dbReference>
<evidence type="ECO:0000259" key="2">
    <source>
        <dbReference type="PROSITE" id="PS50013"/>
    </source>
</evidence>
<reference evidence="3" key="1">
    <citation type="submission" date="2023-04" db="EMBL/GenBank/DDBJ databases">
        <title>Phytophthora fragariaefolia NBRC 109709.</title>
        <authorList>
            <person name="Ichikawa N."/>
            <person name="Sato H."/>
            <person name="Tonouchi N."/>
        </authorList>
    </citation>
    <scope>NUCLEOTIDE SEQUENCE</scope>
    <source>
        <strain evidence="3">NBRC 109709</strain>
    </source>
</reference>
<comment type="caution">
    <text evidence="3">The sequence shown here is derived from an EMBL/GenBank/DDBJ whole genome shotgun (WGS) entry which is preliminary data.</text>
</comment>
<dbReference type="AlphaFoldDB" id="A0A9W6XZ06"/>
<gene>
    <name evidence="3" type="ORF">Pfra01_002026600</name>
</gene>
<dbReference type="Pfam" id="PF24626">
    <property type="entry name" value="SH3_Tf2-1"/>
    <property type="match status" value="1"/>
</dbReference>
<dbReference type="InterPro" id="IPR016197">
    <property type="entry name" value="Chromo-like_dom_sf"/>
</dbReference>
<dbReference type="EMBL" id="BSXT01002754">
    <property type="protein sequence ID" value="GMF50673.1"/>
    <property type="molecule type" value="Genomic_DNA"/>
</dbReference>
<evidence type="ECO:0000313" key="4">
    <source>
        <dbReference type="Proteomes" id="UP001165121"/>
    </source>
</evidence>
<evidence type="ECO:0000256" key="1">
    <source>
        <dbReference type="SAM" id="MobiDB-lite"/>
    </source>
</evidence>
<dbReference type="Proteomes" id="UP001165121">
    <property type="component" value="Unassembled WGS sequence"/>
</dbReference>
<dbReference type="SUPFAM" id="SSF54160">
    <property type="entry name" value="Chromo domain-like"/>
    <property type="match status" value="1"/>
</dbReference>